<dbReference type="KEGG" id="ure:UREG_00496"/>
<evidence type="ECO:0000313" key="3">
    <source>
        <dbReference type="Proteomes" id="UP000002058"/>
    </source>
</evidence>
<evidence type="ECO:0000256" key="1">
    <source>
        <dbReference type="SAM" id="MobiDB-lite"/>
    </source>
</evidence>
<dbReference type="AlphaFoldDB" id="C4JE72"/>
<gene>
    <name evidence="2" type="ORF">UREG_00496</name>
</gene>
<dbReference type="GeneID" id="8437294"/>
<dbReference type="Proteomes" id="UP000002058">
    <property type="component" value="Unassembled WGS sequence"/>
</dbReference>
<dbReference type="EMBL" id="CH476615">
    <property type="protein sequence ID" value="EEP75650.1"/>
    <property type="molecule type" value="Genomic_DNA"/>
</dbReference>
<dbReference type="VEuPathDB" id="FungiDB:UREG_00496"/>
<dbReference type="InParanoid" id="C4JE72"/>
<proteinExistence type="predicted"/>
<organism evidence="2 3">
    <name type="scientific">Uncinocarpus reesii (strain UAMH 1704)</name>
    <dbReference type="NCBI Taxonomy" id="336963"/>
    <lineage>
        <taxon>Eukaryota</taxon>
        <taxon>Fungi</taxon>
        <taxon>Dikarya</taxon>
        <taxon>Ascomycota</taxon>
        <taxon>Pezizomycotina</taxon>
        <taxon>Eurotiomycetes</taxon>
        <taxon>Eurotiomycetidae</taxon>
        <taxon>Onygenales</taxon>
        <taxon>Onygenaceae</taxon>
        <taxon>Uncinocarpus</taxon>
    </lineage>
</organism>
<keyword evidence="3" id="KW-1185">Reference proteome</keyword>
<feature type="region of interest" description="Disordered" evidence="1">
    <location>
        <begin position="1"/>
        <end position="20"/>
    </location>
</feature>
<dbReference type="RefSeq" id="XP_002540983.1">
    <property type="nucleotide sequence ID" value="XM_002540937.1"/>
</dbReference>
<reference evidence="3" key="1">
    <citation type="journal article" date="2009" name="Genome Res.">
        <title>Comparative genomic analyses of the human fungal pathogens Coccidioides and their relatives.</title>
        <authorList>
            <person name="Sharpton T.J."/>
            <person name="Stajich J.E."/>
            <person name="Rounsley S.D."/>
            <person name="Gardner M.J."/>
            <person name="Wortman J.R."/>
            <person name="Jordar V.S."/>
            <person name="Maiti R."/>
            <person name="Kodira C.D."/>
            <person name="Neafsey D.E."/>
            <person name="Zeng Q."/>
            <person name="Hung C.-Y."/>
            <person name="McMahan C."/>
            <person name="Muszewska A."/>
            <person name="Grynberg M."/>
            <person name="Mandel M.A."/>
            <person name="Kellner E.M."/>
            <person name="Barker B.M."/>
            <person name="Galgiani J.N."/>
            <person name="Orbach M.J."/>
            <person name="Kirkland T.N."/>
            <person name="Cole G.T."/>
            <person name="Henn M.R."/>
            <person name="Birren B.W."/>
            <person name="Taylor J.W."/>
        </authorList>
    </citation>
    <scope>NUCLEOTIDE SEQUENCE [LARGE SCALE GENOMIC DNA]</scope>
    <source>
        <strain evidence="3">UAMH 1704</strain>
    </source>
</reference>
<sequence>MYGTPGFKSYREEHKKQRTAKSLIPGLLGLPKHQQGMYRGPWRLQHPGRAMSIDHRQWWRPNASHREQN</sequence>
<protein>
    <submittedName>
        <fullName evidence="2">Uncharacterized protein</fullName>
    </submittedName>
</protein>
<dbReference type="HOGENOM" id="CLU_2777777_0_0_1"/>
<evidence type="ECO:0000313" key="2">
    <source>
        <dbReference type="EMBL" id="EEP75650.1"/>
    </source>
</evidence>
<accession>C4JE72</accession>
<name>C4JE72_UNCRE</name>